<evidence type="ECO:0000256" key="9">
    <source>
        <dbReference type="ARBA" id="ARBA00022967"/>
    </source>
</evidence>
<keyword evidence="11 13" id="KW-0472">Membrane</keyword>
<evidence type="ECO:0000256" key="5">
    <source>
        <dbReference type="ARBA" id="ARBA00022741"/>
    </source>
</evidence>
<dbReference type="InterPro" id="IPR044492">
    <property type="entry name" value="P_typ_ATPase_HD_dom"/>
</dbReference>
<comment type="similarity">
    <text evidence="2">Belongs to the cation transport ATPase (P-type) (TC 3.A.3) family. Type V subfamily.</text>
</comment>
<feature type="transmembrane region" description="Helical" evidence="13">
    <location>
        <begin position="1109"/>
        <end position="1131"/>
    </location>
</feature>
<dbReference type="Gene3D" id="3.40.50.1000">
    <property type="entry name" value="HAD superfamily/HAD-like"/>
    <property type="match status" value="1"/>
</dbReference>
<keyword evidence="9" id="KW-1278">Translocase</keyword>
<dbReference type="GO" id="GO:0006874">
    <property type="term" value="P:intracellular calcium ion homeostasis"/>
    <property type="evidence" value="ECO:0007669"/>
    <property type="project" value="TreeGrafter"/>
</dbReference>
<evidence type="ECO:0000256" key="12">
    <source>
        <dbReference type="SAM" id="Coils"/>
    </source>
</evidence>
<evidence type="ECO:0000259" key="14">
    <source>
        <dbReference type="Pfam" id="PF00122"/>
    </source>
</evidence>
<dbReference type="GO" id="GO:0005789">
    <property type="term" value="C:endoplasmic reticulum membrane"/>
    <property type="evidence" value="ECO:0007669"/>
    <property type="project" value="UniProtKB-SubCell"/>
</dbReference>
<evidence type="ECO:0000256" key="4">
    <source>
        <dbReference type="ARBA" id="ARBA00022723"/>
    </source>
</evidence>
<protein>
    <submittedName>
        <fullName evidence="16">Cation-transporting ATPase 1</fullName>
    </submittedName>
</protein>
<dbReference type="NCBIfam" id="TIGR01494">
    <property type="entry name" value="ATPase_P-type"/>
    <property type="match status" value="1"/>
</dbReference>
<keyword evidence="17" id="KW-1185">Reference proteome</keyword>
<dbReference type="InterPro" id="IPR018303">
    <property type="entry name" value="ATPase_P-typ_P_site"/>
</dbReference>
<evidence type="ECO:0000259" key="15">
    <source>
        <dbReference type="Pfam" id="PF23143"/>
    </source>
</evidence>
<dbReference type="InterPro" id="IPR059000">
    <property type="entry name" value="ATPase_P-type_domA"/>
</dbReference>
<dbReference type="InterPro" id="IPR001757">
    <property type="entry name" value="P_typ_ATPase"/>
</dbReference>
<keyword evidence="5" id="KW-0547">Nucleotide-binding</keyword>
<dbReference type="GO" id="GO:0015662">
    <property type="term" value="F:P-type ion transporter activity"/>
    <property type="evidence" value="ECO:0007669"/>
    <property type="project" value="TreeGrafter"/>
</dbReference>
<dbReference type="Gene3D" id="2.70.150.10">
    <property type="entry name" value="Calcium-transporting ATPase, cytoplasmic transduction domain A"/>
    <property type="match status" value="1"/>
</dbReference>
<evidence type="ECO:0000256" key="13">
    <source>
        <dbReference type="SAM" id="Phobius"/>
    </source>
</evidence>
<keyword evidence="12" id="KW-0175">Coiled coil</keyword>
<evidence type="ECO:0000313" key="17">
    <source>
        <dbReference type="Proteomes" id="UP001143981"/>
    </source>
</evidence>
<sequence length="1288" mass="141014">MYVSPPQERLVQAKAVKAATLHRPLPVPQHAYVWPFVFVYPVWLYVYTMRYDDVLGSQEFTLLSLIAMFTLQALTFLACQWSVSARALLTCQRADDPYEAELVKVLAANHLGKNAMCEMVHGINVHDESRPQLSFTFQAQKYIYDDDKKIFQPVTYPSDGGLPLGELQRATGLSSETEVREALEVYGRNKFDIPIPTFVDLFKEHAVAPFFVFQLFCVGLWCMDEYWYYSLFSLVMLVVFESTLVFQRLRTLGEFRSLSMRPYMMQALRGGQWVEVSTEAICPGDVVSVVRSAEDGGIPCDVILLEGSCIVNEAMLSGESTPQLKESIQLRDAADLLDMEGADKSSMLYGGTKVLQVEPPHDSSAVATPDGGCACYVLRTGFGTSQGELVRTMIHSSERVTADNKESYLFIGFLLIFAVLAAGYVWVEGNKDGKRSQSKVLLDCVLIITAVVPPELPMELSMAVNSSLMALSKLAIFCTEPFRIPHAGKIDICCLDKTGTITGENLVVEGVAGAPGAADPSHLADAREIGRDATLTLASAHALVRLDDGEIVGDPMERTQLDAVGFGLVTSDVIVPDGAAADDPAGKPGAGDAKLKITVRRRFPFSSTLKRSATLSSVAGLGARRGKHDYFVAAKGAPETLRGMLQTVPSWYDETYKAFSRRGGRVLTLACKWMPRAAALSEHELGELARDEIESGLEFQGFLVFNCPLKPDSADAIRMLNEASHRCVMITGDSPLTAAHVAREVAIVDRGVLILDAAGAPAEKGGAVSCVSVDEKVSFDLDLDDAPRMQRALDGWDLCITGSALELVREAPLWREYLLHHVWVYARVSPAQKEFLLTEYRIADYVTLMCGDGTNDVGALKQAHVGVALLNGSPEDLRAIAEQQMVARLRHAYDAQCKIARRFNQPPPNPPPMLKRHMERLAAKEREREEQLEEERRRIVAAGGTVSAAQVAGDRRRAEAARKAVQLVDEADAQRRGANPQADVLHSKMTEWLMQMDSMEDDTPVLKFGDASVAAPFTSKLGSLNAICNIVRQGRSTLVATTQMYKILGLTCLISAYSLSVQHLEGIKFGDWQATIMGALMSVCFLCISKASPLEKLSRERPQPHILTLYMLLTVLGQFAVHVAAMVFVSLEVRKHEPLGEVDLESPFEPNLLNTAMYLIQLSQQVSTFAINYQGHPFREALGDNKVLYRGLVGVGAIAAVCATESVPDLNEFLKLVPMPGAFRDTICAVMVVDFVAAYFVEKVCAALLADYSAKPIAQHSPIERAVEAPNYTGRAAALDEQTAAAAE</sequence>
<dbReference type="EMBL" id="JANBOI010000441">
    <property type="protein sequence ID" value="KAJ1730528.1"/>
    <property type="molecule type" value="Genomic_DNA"/>
</dbReference>
<name>A0A9W7YER9_9FUNG</name>
<proteinExistence type="inferred from homology"/>
<dbReference type="GO" id="GO:0019829">
    <property type="term" value="F:ATPase-coupled monoatomic cation transmembrane transporter activity"/>
    <property type="evidence" value="ECO:0007669"/>
    <property type="project" value="TreeGrafter"/>
</dbReference>
<dbReference type="Pfam" id="PF00122">
    <property type="entry name" value="E1-E2_ATPase"/>
    <property type="match status" value="1"/>
</dbReference>
<organism evidence="16 17">
    <name type="scientific">Coemansia biformis</name>
    <dbReference type="NCBI Taxonomy" id="1286918"/>
    <lineage>
        <taxon>Eukaryota</taxon>
        <taxon>Fungi</taxon>
        <taxon>Fungi incertae sedis</taxon>
        <taxon>Zoopagomycota</taxon>
        <taxon>Kickxellomycotina</taxon>
        <taxon>Kickxellomycetes</taxon>
        <taxon>Kickxellales</taxon>
        <taxon>Kickxellaceae</taxon>
        <taxon>Coemansia</taxon>
    </lineage>
</organism>
<feature type="transmembrane region" description="Helical" evidence="13">
    <location>
        <begin position="1072"/>
        <end position="1088"/>
    </location>
</feature>
<dbReference type="PANTHER" id="PTHR45630:SF7">
    <property type="entry name" value="ENDOPLASMIC RETICULUM TRANSMEMBRANE HELIX TRANSLOCASE"/>
    <property type="match status" value="1"/>
</dbReference>
<dbReference type="PRINTS" id="PR00119">
    <property type="entry name" value="CATATPASE"/>
</dbReference>
<comment type="subcellular location">
    <subcellularLocation>
        <location evidence="1">Endoplasmic reticulum membrane</location>
        <topology evidence="1">Multi-pass membrane protein</topology>
    </subcellularLocation>
</comment>
<evidence type="ECO:0000256" key="6">
    <source>
        <dbReference type="ARBA" id="ARBA00022824"/>
    </source>
</evidence>
<dbReference type="PROSITE" id="PS00154">
    <property type="entry name" value="ATPASE_E1_E2"/>
    <property type="match status" value="1"/>
</dbReference>
<dbReference type="InterPro" id="IPR008250">
    <property type="entry name" value="ATPase_P-typ_transduc_dom_A_sf"/>
</dbReference>
<keyword evidence="4" id="KW-0479">Metal-binding</keyword>
<dbReference type="GO" id="GO:0005524">
    <property type="term" value="F:ATP binding"/>
    <property type="evidence" value="ECO:0007669"/>
    <property type="project" value="UniProtKB-KW"/>
</dbReference>
<keyword evidence="3 13" id="KW-0812">Transmembrane</keyword>
<dbReference type="GO" id="GO:0046872">
    <property type="term" value="F:metal ion binding"/>
    <property type="evidence" value="ECO:0007669"/>
    <property type="project" value="UniProtKB-KW"/>
</dbReference>
<dbReference type="SUPFAM" id="SSF81653">
    <property type="entry name" value="Calcium ATPase, transduction domain A"/>
    <property type="match status" value="1"/>
</dbReference>
<feature type="transmembrane region" description="Helical" evidence="13">
    <location>
        <begin position="226"/>
        <end position="246"/>
    </location>
</feature>
<dbReference type="SFLD" id="SFLDG00002">
    <property type="entry name" value="C1.7:_P-type_atpase_like"/>
    <property type="match status" value="1"/>
</dbReference>
<gene>
    <name evidence="16" type="primary">SPF1</name>
    <name evidence="16" type="ORF">LPJ61_002963</name>
</gene>
<evidence type="ECO:0000256" key="3">
    <source>
        <dbReference type="ARBA" id="ARBA00022692"/>
    </source>
</evidence>
<evidence type="ECO:0000256" key="1">
    <source>
        <dbReference type="ARBA" id="ARBA00004477"/>
    </source>
</evidence>
<evidence type="ECO:0000256" key="7">
    <source>
        <dbReference type="ARBA" id="ARBA00022840"/>
    </source>
</evidence>
<dbReference type="OrthoDB" id="48943at2759"/>
<dbReference type="InterPro" id="IPR023214">
    <property type="entry name" value="HAD_sf"/>
</dbReference>
<dbReference type="Gene3D" id="3.40.1110.10">
    <property type="entry name" value="Calcium-transporting ATPase, cytoplasmic domain N"/>
    <property type="match status" value="1"/>
</dbReference>
<dbReference type="Proteomes" id="UP001143981">
    <property type="component" value="Unassembled WGS sequence"/>
</dbReference>
<dbReference type="Pfam" id="PF23143">
    <property type="entry name" value="2TM_P5A-ATPase"/>
    <property type="match status" value="1"/>
</dbReference>
<keyword evidence="10 13" id="KW-1133">Transmembrane helix</keyword>
<feature type="transmembrane region" description="Helical" evidence="13">
    <location>
        <begin position="408"/>
        <end position="427"/>
    </location>
</feature>
<reference evidence="16" key="1">
    <citation type="submission" date="2022-07" db="EMBL/GenBank/DDBJ databases">
        <title>Phylogenomic reconstructions and comparative analyses of Kickxellomycotina fungi.</title>
        <authorList>
            <person name="Reynolds N.K."/>
            <person name="Stajich J.E."/>
            <person name="Barry K."/>
            <person name="Grigoriev I.V."/>
            <person name="Crous P."/>
            <person name="Smith M.E."/>
        </authorList>
    </citation>
    <scope>NUCLEOTIDE SEQUENCE</scope>
    <source>
        <strain evidence="16">BCRC 34381</strain>
    </source>
</reference>
<feature type="transmembrane region" description="Helical" evidence="13">
    <location>
        <begin position="31"/>
        <end position="48"/>
    </location>
</feature>
<dbReference type="InterPro" id="IPR047820">
    <property type="entry name" value="P5A-type_ATPase"/>
</dbReference>
<keyword evidence="6" id="KW-0256">Endoplasmic reticulum</keyword>
<keyword evidence="8" id="KW-0460">Magnesium</keyword>
<dbReference type="PANTHER" id="PTHR45630">
    <property type="entry name" value="CATION-TRANSPORTING ATPASE-RELATED"/>
    <property type="match status" value="1"/>
</dbReference>
<keyword evidence="7" id="KW-0067">ATP-binding</keyword>
<feature type="domain" description="P5A-ATPase transmembrane helical hairpin" evidence="15">
    <location>
        <begin position="25"/>
        <end position="94"/>
    </location>
</feature>
<dbReference type="GO" id="GO:0016887">
    <property type="term" value="F:ATP hydrolysis activity"/>
    <property type="evidence" value="ECO:0007669"/>
    <property type="project" value="InterPro"/>
</dbReference>
<evidence type="ECO:0000313" key="16">
    <source>
        <dbReference type="EMBL" id="KAJ1730528.1"/>
    </source>
</evidence>
<dbReference type="InterPro" id="IPR023298">
    <property type="entry name" value="ATPase_P-typ_TM_dom_sf"/>
</dbReference>
<dbReference type="PROSITE" id="PS01229">
    <property type="entry name" value="COF_2"/>
    <property type="match status" value="1"/>
</dbReference>
<evidence type="ECO:0000256" key="2">
    <source>
        <dbReference type="ARBA" id="ARBA00006000"/>
    </source>
</evidence>
<dbReference type="SFLD" id="SFLDF00027">
    <property type="entry name" value="p-type_atpase"/>
    <property type="match status" value="1"/>
</dbReference>
<accession>A0A9W7YER9</accession>
<dbReference type="SUPFAM" id="SSF81665">
    <property type="entry name" value="Calcium ATPase, transmembrane domain M"/>
    <property type="match status" value="1"/>
</dbReference>
<feature type="coiled-coil region" evidence="12">
    <location>
        <begin position="914"/>
        <end position="942"/>
    </location>
</feature>
<evidence type="ECO:0000256" key="8">
    <source>
        <dbReference type="ARBA" id="ARBA00022842"/>
    </source>
</evidence>
<feature type="transmembrane region" description="Helical" evidence="13">
    <location>
        <begin position="60"/>
        <end position="83"/>
    </location>
</feature>
<feature type="domain" description="P-type ATPase A" evidence="14">
    <location>
        <begin position="260"/>
        <end position="392"/>
    </location>
</feature>
<evidence type="ECO:0000256" key="11">
    <source>
        <dbReference type="ARBA" id="ARBA00023136"/>
    </source>
</evidence>
<dbReference type="InterPro" id="IPR023299">
    <property type="entry name" value="ATPase_P-typ_cyto_dom_N"/>
</dbReference>
<comment type="caution">
    <text evidence="16">The sequence shown here is derived from an EMBL/GenBank/DDBJ whole genome shotgun (WGS) entry which is preliminary data.</text>
</comment>
<dbReference type="InterPro" id="IPR036412">
    <property type="entry name" value="HAD-like_sf"/>
</dbReference>
<dbReference type="InterPro" id="IPR006544">
    <property type="entry name" value="P-type_TPase_V"/>
</dbReference>
<dbReference type="NCBIfam" id="TIGR01657">
    <property type="entry name" value="P-ATPase-V"/>
    <property type="match status" value="1"/>
</dbReference>
<dbReference type="InterPro" id="IPR057255">
    <property type="entry name" value="2TM_P5A-ATPase"/>
</dbReference>
<dbReference type="SUPFAM" id="SSF56784">
    <property type="entry name" value="HAD-like"/>
    <property type="match status" value="1"/>
</dbReference>
<dbReference type="SFLD" id="SFLDS00003">
    <property type="entry name" value="Haloacid_Dehalogenase"/>
    <property type="match status" value="1"/>
</dbReference>
<evidence type="ECO:0000256" key="10">
    <source>
        <dbReference type="ARBA" id="ARBA00022989"/>
    </source>
</evidence>
<dbReference type="CDD" id="cd07543">
    <property type="entry name" value="P-type_ATPase_cation"/>
    <property type="match status" value="1"/>
</dbReference>